<reference evidence="1" key="2">
    <citation type="journal article" date="2021" name="PeerJ">
        <title>Extensive microbial diversity within the chicken gut microbiome revealed by metagenomics and culture.</title>
        <authorList>
            <person name="Gilroy R."/>
            <person name="Ravi A."/>
            <person name="Getino M."/>
            <person name="Pursley I."/>
            <person name="Horton D.L."/>
            <person name="Alikhan N.F."/>
            <person name="Baker D."/>
            <person name="Gharbi K."/>
            <person name="Hall N."/>
            <person name="Watson M."/>
            <person name="Adriaenssens E.M."/>
            <person name="Foster-Nyarko E."/>
            <person name="Jarju S."/>
            <person name="Secka A."/>
            <person name="Antonio M."/>
            <person name="Oren A."/>
            <person name="Chaudhuri R.R."/>
            <person name="La Ragione R."/>
            <person name="Hildebrand F."/>
            <person name="Pallen M.J."/>
        </authorList>
    </citation>
    <scope>NUCLEOTIDE SEQUENCE</scope>
    <source>
        <strain evidence="1">1063</strain>
    </source>
</reference>
<accession>A0A9D1HRA4</accession>
<comment type="caution">
    <text evidence="1">The sequence shown here is derived from an EMBL/GenBank/DDBJ whole genome shotgun (WGS) entry which is preliminary data.</text>
</comment>
<dbReference type="GO" id="GO:0006355">
    <property type="term" value="P:regulation of DNA-templated transcription"/>
    <property type="evidence" value="ECO:0007669"/>
    <property type="project" value="InterPro"/>
</dbReference>
<dbReference type="Proteomes" id="UP000824088">
    <property type="component" value="Unassembled WGS sequence"/>
</dbReference>
<dbReference type="InterPro" id="IPR009366">
    <property type="entry name" value="Protein_Veg"/>
</dbReference>
<dbReference type="AlphaFoldDB" id="A0A9D1HRA4"/>
<gene>
    <name evidence="1" type="ORF">IAD51_01305</name>
</gene>
<dbReference type="Pfam" id="PF06257">
    <property type="entry name" value="VEG"/>
    <property type="match status" value="1"/>
</dbReference>
<name>A0A9D1HRA4_9FIRM</name>
<organism evidence="1 2">
    <name type="scientific">Candidatus Limadaptatus stercorigallinarum</name>
    <dbReference type="NCBI Taxonomy" id="2840845"/>
    <lineage>
        <taxon>Bacteria</taxon>
        <taxon>Bacillati</taxon>
        <taxon>Bacillota</taxon>
        <taxon>Clostridia</taxon>
        <taxon>Eubacteriales</taxon>
        <taxon>Candidatus Limadaptatus</taxon>
    </lineage>
</organism>
<proteinExistence type="predicted"/>
<dbReference type="Gene3D" id="2.30.30.100">
    <property type="match status" value="1"/>
</dbReference>
<evidence type="ECO:0000313" key="1">
    <source>
        <dbReference type="EMBL" id="HIU20867.1"/>
    </source>
</evidence>
<evidence type="ECO:0000313" key="2">
    <source>
        <dbReference type="Proteomes" id="UP000824088"/>
    </source>
</evidence>
<protein>
    <submittedName>
        <fullName evidence="1">Uncharacterized protein</fullName>
    </submittedName>
</protein>
<sequence>MREIGKGIGEAKARVEALAGIPLLMKVNEGRGRSSLCRGSIIAVFPAVFTVKTESGEVRTFSYSDVHTRGIMFLRDDT</sequence>
<reference evidence="1" key="1">
    <citation type="submission" date="2020-10" db="EMBL/GenBank/DDBJ databases">
        <authorList>
            <person name="Gilroy R."/>
        </authorList>
    </citation>
    <scope>NUCLEOTIDE SEQUENCE</scope>
    <source>
        <strain evidence="1">1063</strain>
    </source>
</reference>
<dbReference type="EMBL" id="DVMN01000023">
    <property type="protein sequence ID" value="HIU20867.1"/>
    <property type="molecule type" value="Genomic_DNA"/>
</dbReference>